<proteinExistence type="predicted"/>
<dbReference type="GO" id="GO:0042542">
    <property type="term" value="P:response to hydrogen peroxide"/>
    <property type="evidence" value="ECO:0007669"/>
    <property type="project" value="UniProtKB-ARBA"/>
</dbReference>
<evidence type="ECO:0000256" key="2">
    <source>
        <dbReference type="ARBA" id="ARBA00022723"/>
    </source>
</evidence>
<dbReference type="AlphaFoldDB" id="A0AAV6MPW4"/>
<dbReference type="InterPro" id="IPR000197">
    <property type="entry name" value="Znf_TAZ"/>
</dbReference>
<dbReference type="PANTHER" id="PTHR46287">
    <property type="entry name" value="BTB/POZ AND TAZ DOMAIN-CONTAINING PROTEIN 3-RELATED"/>
    <property type="match status" value="1"/>
</dbReference>
<dbReference type="GO" id="GO:0006355">
    <property type="term" value="P:regulation of DNA-templated transcription"/>
    <property type="evidence" value="ECO:0007669"/>
    <property type="project" value="UniProtKB-ARBA"/>
</dbReference>
<dbReference type="InterPro" id="IPR040278">
    <property type="entry name" value="UPF0426"/>
</dbReference>
<gene>
    <name evidence="5" type="primary">BT1-4</name>
    <name evidence="5" type="ORF">SDJN03_20378</name>
</gene>
<dbReference type="InterPro" id="IPR000210">
    <property type="entry name" value="BTB/POZ_dom"/>
</dbReference>
<dbReference type="GO" id="GO:0009751">
    <property type="term" value="P:response to salicylic acid"/>
    <property type="evidence" value="ECO:0007669"/>
    <property type="project" value="UniProtKB-ARBA"/>
</dbReference>
<evidence type="ECO:0000313" key="5">
    <source>
        <dbReference type="EMBL" id="KAG6584446.1"/>
    </source>
</evidence>
<comment type="pathway">
    <text evidence="1">Protein modification; protein ubiquitination.</text>
</comment>
<dbReference type="FunFam" id="1.20.1020.10:FF:000007">
    <property type="entry name" value="BTB/POZ and TAZ domain-containing protein 2"/>
    <property type="match status" value="1"/>
</dbReference>
<evidence type="ECO:0000259" key="4">
    <source>
        <dbReference type="SMART" id="SM00551"/>
    </source>
</evidence>
<dbReference type="EMBL" id="JAGKQH010000013">
    <property type="protein sequence ID" value="KAG6584446.1"/>
    <property type="molecule type" value="Genomic_DNA"/>
</dbReference>
<keyword evidence="2" id="KW-0479">Metal-binding</keyword>
<feature type="non-terminal residue" evidence="5">
    <location>
        <position position="1"/>
    </location>
</feature>
<keyword evidence="6" id="KW-1185">Reference proteome</keyword>
<feature type="domain" description="TAZ-type" evidence="4">
    <location>
        <begin position="274"/>
        <end position="367"/>
    </location>
</feature>
<comment type="caution">
    <text evidence="5">The sequence shown here is derived from an EMBL/GenBank/DDBJ whole genome shotgun (WGS) entry which is preliminary data.</text>
</comment>
<dbReference type="Pfam" id="PF26369">
    <property type="entry name" value="UPF0426"/>
    <property type="match status" value="1"/>
</dbReference>
<dbReference type="Proteomes" id="UP000685013">
    <property type="component" value="Chromosome 13"/>
</dbReference>
<accession>A0AAV6MPW4</accession>
<dbReference type="SMART" id="SM00551">
    <property type="entry name" value="ZnF_TAZ"/>
    <property type="match status" value="1"/>
</dbReference>
<keyword evidence="3" id="KW-0833">Ubl conjugation pathway</keyword>
<dbReference type="Pfam" id="PF02135">
    <property type="entry name" value="zf-TAZ"/>
    <property type="match status" value="1"/>
</dbReference>
<name>A0AAV6MPW4_9ROSI</name>
<evidence type="ECO:0000256" key="3">
    <source>
        <dbReference type="ARBA" id="ARBA00022786"/>
    </source>
</evidence>
<dbReference type="GO" id="GO:0046872">
    <property type="term" value="F:metal ion binding"/>
    <property type="evidence" value="ECO:0007669"/>
    <property type="project" value="UniProtKB-KW"/>
</dbReference>
<dbReference type="GO" id="GO:0005634">
    <property type="term" value="C:nucleus"/>
    <property type="evidence" value="ECO:0007669"/>
    <property type="project" value="TreeGrafter"/>
</dbReference>
<sequence length="436" mass="49097">MAGLLLHSSSTASVLLGGMGKFREGNRHSIFTPKKPMRANCLRLGCSNSTNAICAFLFNPLEDPVVKEALKEPVAFAGGLFAGLLRLDLNEDPLKEWVKKTVESAGITEEVDTQGSASVSSVLENIINQPQKHRSSEKVVQILGVPCEAVVSFVQFLYTSRCTEEYLRKYGIHLLALSHVYLVPHLKKRCSKHLARKLTIDSVIDVLQLARMCDAPDLSLSCMKMVSSHYKAVQKTEGWKFLQEHDPWLELQILQFMEESELRKKRCRRQRKEQRVYLQLSDAMECLEHICKEGCTNVGPRDVEPTKKPCAKFSTCHGVQLLIKHFATCAKRVHGGACWRCKRMWQLLRLHASICDQSDACKVPLCRQFKLKMEQEKDGKEDSKWKMLVKKVVSAKTISSLSLPKRKRAAAAGDTTGGDRIRSFRLQCVEPNGSVL</sequence>
<dbReference type="Pfam" id="PF00651">
    <property type="entry name" value="BTB"/>
    <property type="match status" value="1"/>
</dbReference>
<dbReference type="PANTHER" id="PTHR46287:SF4">
    <property type="entry name" value="BTB_POZ AND TAZ DOMAIN-CONTAINING PROTEIN 2"/>
    <property type="match status" value="1"/>
</dbReference>
<organism evidence="5 6">
    <name type="scientific">Cucurbita argyrosperma subsp. sororia</name>
    <dbReference type="NCBI Taxonomy" id="37648"/>
    <lineage>
        <taxon>Eukaryota</taxon>
        <taxon>Viridiplantae</taxon>
        <taxon>Streptophyta</taxon>
        <taxon>Embryophyta</taxon>
        <taxon>Tracheophyta</taxon>
        <taxon>Spermatophyta</taxon>
        <taxon>Magnoliopsida</taxon>
        <taxon>eudicotyledons</taxon>
        <taxon>Gunneridae</taxon>
        <taxon>Pentapetalae</taxon>
        <taxon>rosids</taxon>
        <taxon>fabids</taxon>
        <taxon>Cucurbitales</taxon>
        <taxon>Cucurbitaceae</taxon>
        <taxon>Cucurbiteae</taxon>
        <taxon>Cucurbita</taxon>
    </lineage>
</organism>
<dbReference type="GO" id="GO:0009725">
    <property type="term" value="P:response to hormone"/>
    <property type="evidence" value="ECO:0007669"/>
    <property type="project" value="UniProtKB-ARBA"/>
</dbReference>
<reference evidence="5 6" key="1">
    <citation type="journal article" date="2021" name="Hortic Res">
        <title>The domestication of Cucurbita argyrosperma as revealed by the genome of its wild relative.</title>
        <authorList>
            <person name="Barrera-Redondo J."/>
            <person name="Sanchez-de la Vega G."/>
            <person name="Aguirre-Liguori J.A."/>
            <person name="Castellanos-Morales G."/>
            <person name="Gutierrez-Guerrero Y.T."/>
            <person name="Aguirre-Dugua X."/>
            <person name="Aguirre-Planter E."/>
            <person name="Tenaillon M.I."/>
            <person name="Lira-Saade R."/>
            <person name="Eguiarte L.E."/>
        </authorList>
    </citation>
    <scope>NUCLEOTIDE SEQUENCE [LARGE SCALE GENOMIC DNA]</scope>
    <source>
        <strain evidence="5">JBR-2021</strain>
    </source>
</reference>
<dbReference type="GO" id="GO:0005516">
    <property type="term" value="F:calmodulin binding"/>
    <property type="evidence" value="ECO:0007669"/>
    <property type="project" value="UniProtKB-ARBA"/>
</dbReference>
<evidence type="ECO:0000313" key="6">
    <source>
        <dbReference type="Proteomes" id="UP000685013"/>
    </source>
</evidence>
<evidence type="ECO:0000256" key="1">
    <source>
        <dbReference type="ARBA" id="ARBA00004906"/>
    </source>
</evidence>
<dbReference type="FunFam" id="1.25.40.420:FF:000012">
    <property type="entry name" value="BTB/POZ and TAZ domain-containing protein 2"/>
    <property type="match status" value="1"/>
</dbReference>
<dbReference type="InterPro" id="IPR044513">
    <property type="entry name" value="BT1/2/3/4/5"/>
</dbReference>
<protein>
    <submittedName>
        <fullName evidence="5">BTB/POZ and TAZ domain-containing protein 1</fullName>
    </submittedName>
</protein>